<keyword evidence="1" id="KW-0472">Membrane</keyword>
<feature type="transmembrane region" description="Helical" evidence="1">
    <location>
        <begin position="81"/>
        <end position="98"/>
    </location>
</feature>
<name>A0A2T3M921_PHOLE</name>
<organism evidence="2 3">
    <name type="scientific">Photobacterium leiognathi</name>
    <dbReference type="NCBI Taxonomy" id="553611"/>
    <lineage>
        <taxon>Bacteria</taxon>
        <taxon>Pseudomonadati</taxon>
        <taxon>Pseudomonadota</taxon>
        <taxon>Gammaproteobacteria</taxon>
        <taxon>Vibrionales</taxon>
        <taxon>Vibrionaceae</taxon>
        <taxon>Photobacterium</taxon>
    </lineage>
</organism>
<comment type="caution">
    <text evidence="2">The sequence shown here is derived from an EMBL/GenBank/DDBJ whole genome shotgun (WGS) entry which is preliminary data.</text>
</comment>
<feature type="transmembrane region" description="Helical" evidence="1">
    <location>
        <begin position="7"/>
        <end position="26"/>
    </location>
</feature>
<dbReference type="AlphaFoldDB" id="A0A2T3M921"/>
<evidence type="ECO:0000313" key="3">
    <source>
        <dbReference type="Proteomes" id="UP000240410"/>
    </source>
</evidence>
<feature type="transmembrane region" description="Helical" evidence="1">
    <location>
        <begin position="139"/>
        <end position="162"/>
    </location>
</feature>
<feature type="non-terminal residue" evidence="2">
    <location>
        <position position="272"/>
    </location>
</feature>
<feature type="transmembrane region" description="Helical" evidence="1">
    <location>
        <begin position="168"/>
        <end position="188"/>
    </location>
</feature>
<evidence type="ECO:0000256" key="1">
    <source>
        <dbReference type="SAM" id="Phobius"/>
    </source>
</evidence>
<feature type="transmembrane region" description="Helical" evidence="1">
    <location>
        <begin position="237"/>
        <end position="256"/>
    </location>
</feature>
<feature type="transmembrane region" description="Helical" evidence="1">
    <location>
        <begin position="38"/>
        <end position="60"/>
    </location>
</feature>
<feature type="transmembrane region" description="Helical" evidence="1">
    <location>
        <begin position="208"/>
        <end position="225"/>
    </location>
</feature>
<proteinExistence type="predicted"/>
<dbReference type="EMBL" id="PYOJ01000014">
    <property type="protein sequence ID" value="PSV89162.1"/>
    <property type="molecule type" value="Genomic_DNA"/>
</dbReference>
<protein>
    <recommendedName>
        <fullName evidence="4">Polysaccharide biosynthesis protein</fullName>
    </recommendedName>
</protein>
<reference evidence="2 3" key="1">
    <citation type="submission" date="2018-03" db="EMBL/GenBank/DDBJ databases">
        <title>Whole genome sequencing of Histamine producing bacteria.</title>
        <authorList>
            <person name="Butler K."/>
        </authorList>
    </citation>
    <scope>NUCLEOTIDE SEQUENCE [LARGE SCALE GENOMIC DNA]</scope>
    <source>
        <strain evidence="2 3">ATCC 33979</strain>
    </source>
</reference>
<accession>A0A2T3M921</accession>
<keyword evidence="1" id="KW-0812">Transmembrane</keyword>
<dbReference type="Proteomes" id="UP000240410">
    <property type="component" value="Unassembled WGS sequence"/>
</dbReference>
<evidence type="ECO:0000313" key="2">
    <source>
        <dbReference type="EMBL" id="PSV89162.1"/>
    </source>
</evidence>
<feature type="transmembrane region" description="Helical" evidence="1">
    <location>
        <begin position="104"/>
        <end position="127"/>
    </location>
</feature>
<evidence type="ECO:0008006" key="4">
    <source>
        <dbReference type="Google" id="ProtNLM"/>
    </source>
</evidence>
<sequence>MKNDFVILLLGRIIQIGIVLISLRVSTTVLPESELGSIYYLTTLQGLFSLFLINPVGQYFNRNTNKWFSNGVIVKCFTNQVKYIFLVAIISSITLIVLSRCNVINIGSSIALEISFLIFAMSLNQTILPLLNMLNKRKAFVVFNLFTALFSLLISLILIYFFEATAKFWFIGIITSNLIFSLYGYLYLRRIKCSSNKTTEIKQNIVEVIKFALPISIATFFMWYLSSGYRIEVEKQYGLVFLASLGVGLAVSNQIFNIIESLLTQYFIPTLY</sequence>
<gene>
    <name evidence="2" type="ORF">CTM89_12345</name>
</gene>
<keyword evidence="1" id="KW-1133">Transmembrane helix</keyword>